<name>C4L0L9_EXISA</name>
<dbReference type="AlphaFoldDB" id="C4L0L9"/>
<sequence length="156" mass="17342">MSTLQIGSYSHIIKPENVESVNTMVDAALSDLVAIEKEVGEAYGNRAELVKAAKQLEGEIKLLEAGAFMKIGVDNTVEIDGNKVKLANAEMRDMYRRHVSREPRSQLTSIEADLAQVECQIALMKDRWDILKQSTNLIEARAWAQGHLLKFLSSKG</sequence>
<dbReference type="KEGG" id="eat:EAT1b_0002"/>
<evidence type="ECO:0000313" key="1">
    <source>
        <dbReference type="EMBL" id="ACQ68937.1"/>
    </source>
</evidence>
<dbReference type="RefSeq" id="WP_012726056.1">
    <property type="nucleotide sequence ID" value="NC_012673.1"/>
</dbReference>
<proteinExistence type="predicted"/>
<dbReference type="STRING" id="360911.EAT1b_0002"/>
<reference evidence="1 2" key="1">
    <citation type="journal article" date="2011" name="J. Bacteriol.">
        <title>Complete genome sequence of the Thermophilic Bacterium Exiguobacterium sp. AT1b.</title>
        <authorList>
            <person name="Vishnivetskaya T.A."/>
            <person name="Lucas S."/>
            <person name="Copeland A."/>
            <person name="Lapidus A."/>
            <person name="Glavina Del Rio T."/>
            <person name="Dalin E."/>
            <person name="Tice H."/>
            <person name="Bruce D.C."/>
            <person name="Goodwin L.A."/>
            <person name="Pitluck S."/>
            <person name="Saunders E."/>
            <person name="Brettin T."/>
            <person name="Detter C."/>
            <person name="Han C."/>
            <person name="Larimer F."/>
            <person name="Land M.L."/>
            <person name="Hauser L.J."/>
            <person name="Kyrpides N.C."/>
            <person name="Ovchinnikova G."/>
            <person name="Kathariou S."/>
            <person name="Ramaley R.F."/>
            <person name="Rodrigues D.F."/>
            <person name="Hendrix C."/>
            <person name="Richardson P."/>
            <person name="Tiedje J.M."/>
        </authorList>
    </citation>
    <scope>NUCLEOTIDE SEQUENCE [LARGE SCALE GENOMIC DNA]</scope>
    <source>
        <strain evidence="2">ATCC BAA-1283 / AT1b</strain>
    </source>
</reference>
<organism evidence="1 2">
    <name type="scientific">Exiguobacterium sp. (strain ATCC BAA-1283 / AT1b)</name>
    <dbReference type="NCBI Taxonomy" id="360911"/>
    <lineage>
        <taxon>Bacteria</taxon>
        <taxon>Bacillati</taxon>
        <taxon>Bacillota</taxon>
        <taxon>Bacilli</taxon>
        <taxon>Bacillales</taxon>
        <taxon>Bacillales Family XII. Incertae Sedis</taxon>
        <taxon>Exiguobacterium</taxon>
    </lineage>
</organism>
<dbReference type="HOGENOM" id="CLU_1683923_0_0_9"/>
<dbReference type="Proteomes" id="UP000000716">
    <property type="component" value="Chromosome"/>
</dbReference>
<gene>
    <name evidence="1" type="ordered locus">EAT1b_0002</name>
</gene>
<keyword evidence="2" id="KW-1185">Reference proteome</keyword>
<protein>
    <submittedName>
        <fullName evidence="1">Phage protein</fullName>
    </submittedName>
</protein>
<dbReference type="EMBL" id="CP001615">
    <property type="protein sequence ID" value="ACQ68937.1"/>
    <property type="molecule type" value="Genomic_DNA"/>
</dbReference>
<evidence type="ECO:0000313" key="2">
    <source>
        <dbReference type="Proteomes" id="UP000000716"/>
    </source>
</evidence>
<accession>C4L0L9</accession>